<name>A0A9P6DZM2_9AGAM</name>
<evidence type="ECO:0000256" key="1">
    <source>
        <dbReference type="ARBA" id="ARBA00006445"/>
    </source>
</evidence>
<feature type="region of interest" description="Disordered" evidence="8">
    <location>
        <begin position="1"/>
        <end position="51"/>
    </location>
</feature>
<dbReference type="InterPro" id="IPR056150">
    <property type="entry name" value="WD40_CDC20-Fz"/>
</dbReference>
<evidence type="ECO:0000256" key="6">
    <source>
        <dbReference type="ARBA" id="ARBA00023306"/>
    </source>
</evidence>
<evidence type="ECO:0000313" key="11">
    <source>
        <dbReference type="Proteomes" id="UP000886523"/>
    </source>
</evidence>
<dbReference type="SMART" id="SM00320">
    <property type="entry name" value="WD40"/>
    <property type="match status" value="6"/>
</dbReference>
<dbReference type="SUPFAM" id="SSF50978">
    <property type="entry name" value="WD40 repeat-like"/>
    <property type="match status" value="1"/>
</dbReference>
<feature type="region of interest" description="Disordered" evidence="8">
    <location>
        <begin position="160"/>
        <end position="191"/>
    </location>
</feature>
<evidence type="ECO:0000256" key="8">
    <source>
        <dbReference type="SAM" id="MobiDB-lite"/>
    </source>
</evidence>
<dbReference type="Proteomes" id="UP000886523">
    <property type="component" value="Unassembled WGS sequence"/>
</dbReference>
<protein>
    <recommendedName>
        <fullName evidence="9">CDC20/Fizzy WD40 domain-containing protein</fullName>
    </recommendedName>
</protein>
<dbReference type="OrthoDB" id="10263272at2759"/>
<dbReference type="PROSITE" id="PS50082">
    <property type="entry name" value="WD_REPEATS_2"/>
    <property type="match status" value="3"/>
</dbReference>
<comment type="similarity">
    <text evidence="1">Belongs to the WD repeat CDC20/Fizzy family.</text>
</comment>
<dbReference type="GO" id="GO:0051301">
    <property type="term" value="P:cell division"/>
    <property type="evidence" value="ECO:0007669"/>
    <property type="project" value="UniProtKB-KW"/>
</dbReference>
<feature type="compositionally biased region" description="Polar residues" evidence="8">
    <location>
        <begin position="1"/>
        <end position="10"/>
    </location>
</feature>
<feature type="repeat" description="WD" evidence="7">
    <location>
        <begin position="436"/>
        <end position="468"/>
    </location>
</feature>
<dbReference type="InterPro" id="IPR015943">
    <property type="entry name" value="WD40/YVTN_repeat-like_dom_sf"/>
</dbReference>
<dbReference type="GO" id="GO:1990757">
    <property type="term" value="F:ubiquitin ligase activator activity"/>
    <property type="evidence" value="ECO:0007669"/>
    <property type="project" value="TreeGrafter"/>
</dbReference>
<dbReference type="Gene3D" id="2.130.10.10">
    <property type="entry name" value="YVTN repeat-like/Quinoprotein amine dehydrogenase"/>
    <property type="match status" value="1"/>
</dbReference>
<accession>A0A9P6DZM2</accession>
<feature type="compositionally biased region" description="Basic and acidic residues" evidence="8">
    <location>
        <begin position="171"/>
        <end position="185"/>
    </location>
</feature>
<feature type="repeat" description="WD" evidence="7">
    <location>
        <begin position="575"/>
        <end position="608"/>
    </location>
</feature>
<dbReference type="GO" id="GO:0010997">
    <property type="term" value="F:anaphase-promoting complex binding"/>
    <property type="evidence" value="ECO:0007669"/>
    <property type="project" value="InterPro"/>
</dbReference>
<feature type="domain" description="CDC20/Fizzy WD40" evidence="9">
    <location>
        <begin position="307"/>
        <end position="606"/>
    </location>
</feature>
<dbReference type="EMBL" id="MU128943">
    <property type="protein sequence ID" value="KAF9516115.1"/>
    <property type="molecule type" value="Genomic_DNA"/>
</dbReference>
<dbReference type="AlphaFoldDB" id="A0A9P6DZM2"/>
<sequence>MSLLTTPEASSRQKENQKSRIRDTKRLAGPRIPLSPSKPSPAPSSVDDLANGLDNLSISQAAKSKAHPLAAPPTNAPLVSLNVGEESDVLKTFKFAPSEYNKARAYKPIDDYRSPIQLLTRDPNWAALAPQAQHGMLGIGNMPLNLTSVVKNDWQGRKVQVSEGTMSQARELSKTTEIPKPRSENPDGEAPMHQRAIVNHGADDRFITQRGEDGGFHAGHSLAAPKPTPIEDVEHEQRLRTALDIEPQPGRILSFTSAAPRPREDPTFALQRELVKPLYARPGGVGSSNGVYTNKTRRIPTTAERVLDAPGMINDYYLNLIAWSCTNIVGVALRESSYIWNAETNETDLLGTCEQENAYVSSIDFSNDGSYAGVGIDSGEVEIWDVETRTRLRSMGGHQSQVSVLSWNNHIISSGCADGSIWHHDVRVGAHKVMELIGHTGEVCGLKWRQDGEALASGANDNVVNCWDARVGSVGGDNRGHPKWSKSTHTAAVKAIAWAPWNPNILASGGGTSDCRINIWSASTGSRLHTLVTPSQVTSVHFSPHSKEIFSTHGFPTNAIMLHSYPALEKVAEIRDAHDARILNSAVSPNGDLIVTNSGDENIKFWRIWEPAPKKTKRKENPQVVESGFRSIR</sequence>
<evidence type="ECO:0000259" key="9">
    <source>
        <dbReference type="Pfam" id="PF24807"/>
    </source>
</evidence>
<dbReference type="PROSITE" id="PS50294">
    <property type="entry name" value="WD_REPEATS_REGION"/>
    <property type="match status" value="2"/>
</dbReference>
<keyword evidence="11" id="KW-1185">Reference proteome</keyword>
<comment type="caution">
    <text evidence="10">The sequence shown here is derived from an EMBL/GenBank/DDBJ whole genome shotgun (WGS) entry which is preliminary data.</text>
</comment>
<feature type="repeat" description="WD" evidence="7">
    <location>
        <begin position="353"/>
        <end position="394"/>
    </location>
</feature>
<keyword evidence="4" id="KW-0677">Repeat</keyword>
<evidence type="ECO:0000256" key="7">
    <source>
        <dbReference type="PROSITE-ProRule" id="PRU00221"/>
    </source>
</evidence>
<evidence type="ECO:0000256" key="2">
    <source>
        <dbReference type="ARBA" id="ARBA00022574"/>
    </source>
</evidence>
<proteinExistence type="inferred from homology"/>
<gene>
    <name evidence="10" type="ORF">BS47DRAFT_1315572</name>
</gene>
<feature type="compositionally biased region" description="Basic and acidic residues" evidence="8">
    <location>
        <begin position="11"/>
        <end position="26"/>
    </location>
</feature>
<keyword evidence="3" id="KW-0132">Cell division</keyword>
<dbReference type="GO" id="GO:0005680">
    <property type="term" value="C:anaphase-promoting complex"/>
    <property type="evidence" value="ECO:0007669"/>
    <property type="project" value="TreeGrafter"/>
</dbReference>
<dbReference type="InterPro" id="IPR001680">
    <property type="entry name" value="WD40_rpt"/>
</dbReference>
<dbReference type="PANTHER" id="PTHR19918">
    <property type="entry name" value="CELL DIVISION CYCLE 20 CDC20 FIZZY -RELATED"/>
    <property type="match status" value="1"/>
</dbReference>
<keyword evidence="5" id="KW-0498">Mitosis</keyword>
<dbReference type="Pfam" id="PF24807">
    <property type="entry name" value="WD40_CDC20-Fz"/>
    <property type="match status" value="1"/>
</dbReference>
<evidence type="ECO:0000256" key="3">
    <source>
        <dbReference type="ARBA" id="ARBA00022618"/>
    </source>
</evidence>
<keyword evidence="6" id="KW-0131">Cell cycle</keyword>
<dbReference type="InterPro" id="IPR036322">
    <property type="entry name" value="WD40_repeat_dom_sf"/>
</dbReference>
<evidence type="ECO:0000313" key="10">
    <source>
        <dbReference type="EMBL" id="KAF9516115.1"/>
    </source>
</evidence>
<evidence type="ECO:0000256" key="5">
    <source>
        <dbReference type="ARBA" id="ARBA00022776"/>
    </source>
</evidence>
<dbReference type="GO" id="GO:1905786">
    <property type="term" value="P:positive regulation of anaphase-promoting complex-dependent catabolic process"/>
    <property type="evidence" value="ECO:0007669"/>
    <property type="project" value="TreeGrafter"/>
</dbReference>
<reference evidence="10" key="1">
    <citation type="journal article" date="2020" name="Nat. Commun.">
        <title>Large-scale genome sequencing of mycorrhizal fungi provides insights into the early evolution of symbiotic traits.</title>
        <authorList>
            <person name="Miyauchi S."/>
            <person name="Kiss E."/>
            <person name="Kuo A."/>
            <person name="Drula E."/>
            <person name="Kohler A."/>
            <person name="Sanchez-Garcia M."/>
            <person name="Morin E."/>
            <person name="Andreopoulos B."/>
            <person name="Barry K.W."/>
            <person name="Bonito G."/>
            <person name="Buee M."/>
            <person name="Carver A."/>
            <person name="Chen C."/>
            <person name="Cichocki N."/>
            <person name="Clum A."/>
            <person name="Culley D."/>
            <person name="Crous P.W."/>
            <person name="Fauchery L."/>
            <person name="Girlanda M."/>
            <person name="Hayes R.D."/>
            <person name="Keri Z."/>
            <person name="LaButti K."/>
            <person name="Lipzen A."/>
            <person name="Lombard V."/>
            <person name="Magnuson J."/>
            <person name="Maillard F."/>
            <person name="Murat C."/>
            <person name="Nolan M."/>
            <person name="Ohm R.A."/>
            <person name="Pangilinan J."/>
            <person name="Pereira M.F."/>
            <person name="Perotto S."/>
            <person name="Peter M."/>
            <person name="Pfister S."/>
            <person name="Riley R."/>
            <person name="Sitrit Y."/>
            <person name="Stielow J.B."/>
            <person name="Szollosi G."/>
            <person name="Zifcakova L."/>
            <person name="Stursova M."/>
            <person name="Spatafora J.W."/>
            <person name="Tedersoo L."/>
            <person name="Vaario L.M."/>
            <person name="Yamada A."/>
            <person name="Yan M."/>
            <person name="Wang P."/>
            <person name="Xu J."/>
            <person name="Bruns T."/>
            <person name="Baldrian P."/>
            <person name="Vilgalys R."/>
            <person name="Dunand C."/>
            <person name="Henrissat B."/>
            <person name="Grigoriev I.V."/>
            <person name="Hibbett D."/>
            <person name="Nagy L.G."/>
            <person name="Martin F.M."/>
        </authorList>
    </citation>
    <scope>NUCLEOTIDE SEQUENCE</scope>
    <source>
        <strain evidence="10">UP504</strain>
    </source>
</reference>
<organism evidence="10 11">
    <name type="scientific">Hydnum rufescens UP504</name>
    <dbReference type="NCBI Taxonomy" id="1448309"/>
    <lineage>
        <taxon>Eukaryota</taxon>
        <taxon>Fungi</taxon>
        <taxon>Dikarya</taxon>
        <taxon>Basidiomycota</taxon>
        <taxon>Agaricomycotina</taxon>
        <taxon>Agaricomycetes</taxon>
        <taxon>Cantharellales</taxon>
        <taxon>Hydnaceae</taxon>
        <taxon>Hydnum</taxon>
    </lineage>
</organism>
<evidence type="ECO:0000256" key="4">
    <source>
        <dbReference type="ARBA" id="ARBA00022737"/>
    </source>
</evidence>
<dbReference type="InterPro" id="IPR033010">
    <property type="entry name" value="Cdc20/Fizzy"/>
</dbReference>
<dbReference type="GO" id="GO:0031145">
    <property type="term" value="P:anaphase-promoting complex-dependent catabolic process"/>
    <property type="evidence" value="ECO:0007669"/>
    <property type="project" value="TreeGrafter"/>
</dbReference>
<dbReference type="PANTHER" id="PTHR19918:SF8">
    <property type="entry name" value="FI02843P"/>
    <property type="match status" value="1"/>
</dbReference>
<keyword evidence="2 7" id="KW-0853">WD repeat</keyword>